<accession>A0A2P2P6W0</accession>
<organism evidence="1">
    <name type="scientific">Rhizophora mucronata</name>
    <name type="common">Asiatic mangrove</name>
    <dbReference type="NCBI Taxonomy" id="61149"/>
    <lineage>
        <taxon>Eukaryota</taxon>
        <taxon>Viridiplantae</taxon>
        <taxon>Streptophyta</taxon>
        <taxon>Embryophyta</taxon>
        <taxon>Tracheophyta</taxon>
        <taxon>Spermatophyta</taxon>
        <taxon>Magnoliopsida</taxon>
        <taxon>eudicotyledons</taxon>
        <taxon>Gunneridae</taxon>
        <taxon>Pentapetalae</taxon>
        <taxon>rosids</taxon>
        <taxon>fabids</taxon>
        <taxon>Malpighiales</taxon>
        <taxon>Rhizophoraceae</taxon>
        <taxon>Rhizophora</taxon>
    </lineage>
</organism>
<reference evidence="1" key="1">
    <citation type="submission" date="2018-02" db="EMBL/GenBank/DDBJ databases">
        <title>Rhizophora mucronata_Transcriptome.</title>
        <authorList>
            <person name="Meera S.P."/>
            <person name="Sreeshan A."/>
            <person name="Augustine A."/>
        </authorList>
    </citation>
    <scope>NUCLEOTIDE SEQUENCE</scope>
    <source>
        <tissue evidence="1">Leaf</tissue>
    </source>
</reference>
<protein>
    <submittedName>
        <fullName evidence="1">Uncharacterized protein</fullName>
    </submittedName>
</protein>
<proteinExistence type="predicted"/>
<evidence type="ECO:0000313" key="1">
    <source>
        <dbReference type="EMBL" id="MBX50485.1"/>
    </source>
</evidence>
<sequence>MNSIRGKNIVRKFITETCSLFSFPHS</sequence>
<dbReference type="AlphaFoldDB" id="A0A2P2P6W0"/>
<dbReference type="EMBL" id="GGEC01070001">
    <property type="protein sequence ID" value="MBX50485.1"/>
    <property type="molecule type" value="Transcribed_RNA"/>
</dbReference>
<name>A0A2P2P6W0_RHIMU</name>